<dbReference type="RefSeq" id="XP_027348792.1">
    <property type="nucleotide sequence ID" value="XM_027492991.1"/>
</dbReference>
<protein>
    <submittedName>
        <fullName evidence="3">Protein TIME FOR COFFEE-like isoform X1</fullName>
    </submittedName>
</protein>
<dbReference type="PANTHER" id="PTHR34798:SF1">
    <property type="entry name" value="TIC-LIKE PROTEIN"/>
    <property type="match status" value="1"/>
</dbReference>
<evidence type="ECO:0000313" key="2">
    <source>
        <dbReference type="Proteomes" id="UP000694853"/>
    </source>
</evidence>
<feature type="compositionally biased region" description="Low complexity" evidence="1">
    <location>
        <begin position="724"/>
        <end position="733"/>
    </location>
</feature>
<reference evidence="2" key="1">
    <citation type="journal article" date="2019" name="Toxins">
        <title>Detection of Abrin-Like and Prepropulchellin-Like Toxin Genes and Transcripts Using Whole Genome Sequencing and Full-Length Transcript Sequencing of Abrus precatorius.</title>
        <authorList>
            <person name="Hovde B.T."/>
            <person name="Daligault H.E."/>
            <person name="Hanschen E.R."/>
            <person name="Kunde Y.A."/>
            <person name="Johnson M.B."/>
            <person name="Starkenburg S.R."/>
            <person name="Johnson S.L."/>
        </authorList>
    </citation>
    <scope>NUCLEOTIDE SEQUENCE [LARGE SCALE GENOMIC DNA]</scope>
</reference>
<feature type="compositionally biased region" description="Polar residues" evidence="1">
    <location>
        <begin position="1036"/>
        <end position="1061"/>
    </location>
</feature>
<feature type="region of interest" description="Disordered" evidence="1">
    <location>
        <begin position="522"/>
        <end position="543"/>
    </location>
</feature>
<feature type="region of interest" description="Disordered" evidence="1">
    <location>
        <begin position="192"/>
        <end position="275"/>
    </location>
</feature>
<proteinExistence type="predicted"/>
<dbReference type="PANTHER" id="PTHR34798">
    <property type="entry name" value="PROTEIN TIME FOR COFFEE"/>
    <property type="match status" value="1"/>
</dbReference>
<gene>
    <name evidence="3" type="primary">LOC113860584</name>
</gene>
<keyword evidence="2" id="KW-1185">Reference proteome</keyword>
<dbReference type="OrthoDB" id="784889at2759"/>
<dbReference type="GeneID" id="113860584"/>
<feature type="compositionally biased region" description="Basic and acidic residues" evidence="1">
    <location>
        <begin position="39"/>
        <end position="52"/>
    </location>
</feature>
<sequence>MDRTRRSSSSMPPNAFPRRRHPTISLRGSFQEGAVELQETVRLKANKRDRDWSKRKKGSNSHSTEEESVGNESHEIQDSRVLSPNTASSASDQNRRGRTSTSSPLRPWNITDEVIGATVPRRTRSVSVKRPHHHLVEEQSAEAPSPSSSNVSPPKKMVLKSIGIPQSATQEDIEIEIAELLYGLRTSQNHDFSSSQKLEASDSRPPGSATSSSYPSLDAEKKRVEEYSFSTLAPNSSTAESVRIESEQPAKTEKTSPESPRMSGCRGIESSKGPKEGIEGLNLNLDGGCGDTADGRSESKLGVDKHDSASTRVMSVVSGGNGQHKFEIDLMALPPMTLSPERDSFSMGEDGVKVESIVDQDKTLGGIEEVEIKDLDQLNKHNDLAMNHELNRKDRNKEQPTTTSTNPNVEKTVQSSSMPLSTAVSERPSSLSSLGYMPPLDAVVKTDITTRSSTAPQHANFVVSQPRPKRCATHHYIARNIFVHQQCAMVNTFFPLTMGSGPVCDAKHNNANQLHSAESVVVGKQSHKHSPGPNQNAAQEKGWAATSDCSLAAVRSSGPANPMDSTQMKRLVLHQGPHSGSANVVHGPAFLFPLGQHQASVITGTSQAGGVSSTSSASSSNKFHSAPGSAGTSTMPAVAAAMSFSYPNLSANDAPYMRVVQNSGYPFSFSTHLEASAAIRGASPAQSPPMLNAPLYSSHMFPPLQYPQQHPHSQPLVQPSYLNASTSSASSSSHKQSQGTQVNSNSVLTSTTMQLQQSQKHHTSLSHPRKHETGMAGENATSVASGTAYSQKKAFGQNFTIPVQPLSHSFTPSTTSDSLGGNSGNFGDKQQQQQALKGGVEQIPSQAFALSFAAYNGTSLPSNLNFSTMTPNPVIFQSLPDIAWPGYQAASTSHTTQQKMYSITEGKSGGNSSHRDDEKKATSGKPSTNGPMTLVFDNSSNNLNFVSSPMTGNWPSRSITSTATTTSFPLSSIVSTSQPPPQVLHLQQQPAVATRYKASSTNAAATTKILNCPPVYSQTQTLSKNSNQTSQSKNLGRTTPDSQVHNNIITSTTPTQQSFSHEQGRAIKGHTQISFGGNFISSLPLQGQQLLNNSQHLSTTVAGTPPSVGNLTNSQGSKVSSAMNTSQLQQTENSSSGTGQKSSPVCGRNVPSILSSCPSHLSELKY</sequence>
<feature type="region of interest" description="Disordered" evidence="1">
    <location>
        <begin position="605"/>
        <end position="631"/>
    </location>
</feature>
<feature type="compositionally biased region" description="Basic and acidic residues" evidence="1">
    <location>
        <begin position="242"/>
        <end position="256"/>
    </location>
</feature>
<organism evidence="2 3">
    <name type="scientific">Abrus precatorius</name>
    <name type="common">Indian licorice</name>
    <name type="synonym">Glycine abrus</name>
    <dbReference type="NCBI Taxonomy" id="3816"/>
    <lineage>
        <taxon>Eukaryota</taxon>
        <taxon>Viridiplantae</taxon>
        <taxon>Streptophyta</taxon>
        <taxon>Embryophyta</taxon>
        <taxon>Tracheophyta</taxon>
        <taxon>Spermatophyta</taxon>
        <taxon>Magnoliopsida</taxon>
        <taxon>eudicotyledons</taxon>
        <taxon>Gunneridae</taxon>
        <taxon>Pentapetalae</taxon>
        <taxon>rosids</taxon>
        <taxon>fabids</taxon>
        <taxon>Fabales</taxon>
        <taxon>Fabaceae</taxon>
        <taxon>Papilionoideae</taxon>
        <taxon>50 kb inversion clade</taxon>
        <taxon>NPAAA clade</taxon>
        <taxon>indigoferoid/millettioid clade</taxon>
        <taxon>Abreae</taxon>
        <taxon>Abrus</taxon>
    </lineage>
</organism>
<dbReference type="GO" id="GO:0005634">
    <property type="term" value="C:nucleus"/>
    <property type="evidence" value="ECO:0007669"/>
    <property type="project" value="TreeGrafter"/>
</dbReference>
<dbReference type="Proteomes" id="UP000694853">
    <property type="component" value="Unplaced"/>
</dbReference>
<name>A0A8B8KY05_ABRPR</name>
<feature type="region of interest" description="Disordered" evidence="1">
    <location>
        <begin position="1098"/>
        <end position="1149"/>
    </location>
</feature>
<feature type="compositionally biased region" description="Basic residues" evidence="1">
    <location>
        <begin position="121"/>
        <end position="133"/>
    </location>
</feature>
<feature type="compositionally biased region" description="Polar residues" evidence="1">
    <location>
        <begin position="1098"/>
        <end position="1143"/>
    </location>
</feature>
<feature type="compositionally biased region" description="Polar residues" evidence="1">
    <location>
        <begin position="80"/>
        <end position="92"/>
    </location>
</feature>
<feature type="region of interest" description="Disordered" evidence="1">
    <location>
        <begin position="702"/>
        <end position="784"/>
    </location>
</feature>
<dbReference type="AlphaFoldDB" id="A0A8B8KY05"/>
<feature type="compositionally biased region" description="Low complexity" evidence="1">
    <location>
        <begin position="748"/>
        <end position="758"/>
    </location>
</feature>
<feature type="compositionally biased region" description="Low complexity" evidence="1">
    <location>
        <begin position="1018"/>
        <end position="1035"/>
    </location>
</feature>
<feature type="compositionally biased region" description="Polar residues" evidence="1">
    <location>
        <begin position="399"/>
        <end position="432"/>
    </location>
</feature>
<feature type="region of interest" description="Disordered" evidence="1">
    <location>
        <begin position="387"/>
        <end position="432"/>
    </location>
</feature>
<evidence type="ECO:0000256" key="1">
    <source>
        <dbReference type="SAM" id="MobiDB-lite"/>
    </source>
</evidence>
<dbReference type="InterPro" id="IPR039317">
    <property type="entry name" value="TIC"/>
</dbReference>
<feature type="region of interest" description="Disordered" evidence="1">
    <location>
        <begin position="806"/>
        <end position="837"/>
    </location>
</feature>
<feature type="region of interest" description="Disordered" evidence="1">
    <location>
        <begin position="1"/>
        <end position="154"/>
    </location>
</feature>
<evidence type="ECO:0000313" key="3">
    <source>
        <dbReference type="RefSeq" id="XP_027348792.1"/>
    </source>
</evidence>
<feature type="compositionally biased region" description="Polar residues" evidence="1">
    <location>
        <begin position="228"/>
        <end position="240"/>
    </location>
</feature>
<dbReference type="KEGG" id="aprc:113860584"/>
<dbReference type="GO" id="GO:0042752">
    <property type="term" value="P:regulation of circadian rhythm"/>
    <property type="evidence" value="ECO:0007669"/>
    <property type="project" value="InterPro"/>
</dbReference>
<feature type="compositionally biased region" description="Low complexity" evidence="1">
    <location>
        <begin position="144"/>
        <end position="154"/>
    </location>
</feature>
<feature type="compositionally biased region" description="Basic residues" evidence="1">
    <location>
        <begin position="759"/>
        <end position="770"/>
    </location>
</feature>
<feature type="compositionally biased region" description="Basic and acidic residues" evidence="1">
    <location>
        <begin position="389"/>
        <end position="398"/>
    </location>
</feature>
<feature type="region of interest" description="Disordered" evidence="1">
    <location>
        <begin position="894"/>
        <end position="932"/>
    </location>
</feature>
<feature type="compositionally biased region" description="Low complexity" evidence="1">
    <location>
        <begin position="605"/>
        <end position="620"/>
    </location>
</feature>
<accession>A0A8B8KY05</accession>
<feature type="compositionally biased region" description="Polar residues" evidence="1">
    <location>
        <begin position="734"/>
        <end position="747"/>
    </location>
</feature>
<feature type="region of interest" description="Disordered" evidence="1">
    <location>
        <begin position="1018"/>
        <end position="1063"/>
    </location>
</feature>
<reference evidence="3" key="2">
    <citation type="submission" date="2025-08" db="UniProtKB">
        <authorList>
            <consortium name="RefSeq"/>
        </authorList>
    </citation>
    <scope>IDENTIFICATION</scope>
    <source>
        <tissue evidence="3">Young leaves</tissue>
    </source>
</reference>
<feature type="compositionally biased region" description="Polar residues" evidence="1">
    <location>
        <begin position="706"/>
        <end position="723"/>
    </location>
</feature>
<feature type="compositionally biased region" description="Polar residues" evidence="1">
    <location>
        <begin position="806"/>
        <end position="820"/>
    </location>
</feature>